<keyword evidence="2" id="KW-1185">Reference proteome</keyword>
<evidence type="ECO:0000313" key="2">
    <source>
        <dbReference type="Proteomes" id="UP000887575"/>
    </source>
</evidence>
<accession>A0AAF3J3I9</accession>
<dbReference type="Proteomes" id="UP000887575">
    <property type="component" value="Unassembled WGS sequence"/>
</dbReference>
<feature type="transmembrane region" description="Helical" evidence="1">
    <location>
        <begin position="174"/>
        <end position="191"/>
    </location>
</feature>
<feature type="transmembrane region" description="Helical" evidence="1">
    <location>
        <begin position="149"/>
        <end position="168"/>
    </location>
</feature>
<proteinExistence type="predicted"/>
<protein>
    <submittedName>
        <fullName evidence="3">Uncharacterized protein</fullName>
    </submittedName>
</protein>
<evidence type="ECO:0000256" key="1">
    <source>
        <dbReference type="SAM" id="Phobius"/>
    </source>
</evidence>
<evidence type="ECO:0000313" key="3">
    <source>
        <dbReference type="WBParaSite" id="MBELARI_LOCUS13959"/>
    </source>
</evidence>
<name>A0AAF3J3I9_9BILA</name>
<dbReference type="AlphaFoldDB" id="A0AAF3J3I9"/>
<feature type="transmembrane region" description="Helical" evidence="1">
    <location>
        <begin position="60"/>
        <end position="79"/>
    </location>
</feature>
<dbReference type="WBParaSite" id="MBELARI_LOCUS13959">
    <property type="protein sequence ID" value="MBELARI_LOCUS13959"/>
    <property type="gene ID" value="MBELARI_LOCUS13959"/>
</dbReference>
<sequence length="300" mass="34987">MVPQFVLLQQTLAVLQDRNIRPVRRSHSDADKHPPMAIFTLKRNPNTAHQFSTPQMLREILIVLSLFFIINGALLVIFYKLPNMTTVNAIVVKTDRFADLHHVFTFTQFFQENRCLRIRIDRSTFQALSLNRFLALSFGGMYYHRMRRYPWLQVAIPYVLGFVSKMWIADIFNIRITIVSATISLDFILIYKMIRSKKTVNHASERFLFAQIVANNLPFTYCYLLAPFLFITIMPWAPMVSDFFYYFGNLLLYSGSQLYQGIVTIYLLRKDERKNIIRNFSNQSGGAIHSIMGRISSAVR</sequence>
<feature type="transmembrane region" description="Helical" evidence="1">
    <location>
        <begin position="243"/>
        <end position="268"/>
    </location>
</feature>
<feature type="transmembrane region" description="Helical" evidence="1">
    <location>
        <begin position="212"/>
        <end position="237"/>
    </location>
</feature>
<organism evidence="2 3">
    <name type="scientific">Mesorhabditis belari</name>
    <dbReference type="NCBI Taxonomy" id="2138241"/>
    <lineage>
        <taxon>Eukaryota</taxon>
        <taxon>Metazoa</taxon>
        <taxon>Ecdysozoa</taxon>
        <taxon>Nematoda</taxon>
        <taxon>Chromadorea</taxon>
        <taxon>Rhabditida</taxon>
        <taxon>Rhabditina</taxon>
        <taxon>Rhabditomorpha</taxon>
        <taxon>Rhabditoidea</taxon>
        <taxon>Rhabditidae</taxon>
        <taxon>Mesorhabditinae</taxon>
        <taxon>Mesorhabditis</taxon>
    </lineage>
</organism>
<reference evidence="3" key="1">
    <citation type="submission" date="2024-02" db="UniProtKB">
        <authorList>
            <consortium name="WormBaseParasite"/>
        </authorList>
    </citation>
    <scope>IDENTIFICATION</scope>
</reference>
<keyword evidence="1" id="KW-0472">Membrane</keyword>
<keyword evidence="1" id="KW-1133">Transmembrane helix</keyword>
<keyword evidence="1" id="KW-0812">Transmembrane</keyword>